<protein>
    <recommendedName>
        <fullName evidence="7">WEB family protein</fullName>
    </recommendedName>
</protein>
<proteinExistence type="inferred from homology"/>
<evidence type="ECO:0000313" key="5">
    <source>
        <dbReference type="EMBL" id="KAK7387668.1"/>
    </source>
</evidence>
<feature type="coiled-coil region" evidence="3">
    <location>
        <begin position="60"/>
        <end position="115"/>
    </location>
</feature>
<dbReference type="Proteomes" id="UP001386955">
    <property type="component" value="Unassembled WGS sequence"/>
</dbReference>
<comment type="similarity">
    <text evidence="1">Belongs to the WEB family.</text>
</comment>
<feature type="coiled-coil region" evidence="3">
    <location>
        <begin position="259"/>
        <end position="349"/>
    </location>
</feature>
<dbReference type="EMBL" id="JAYMYS010000006">
    <property type="protein sequence ID" value="KAK7387668.1"/>
    <property type="molecule type" value="Genomic_DNA"/>
</dbReference>
<evidence type="ECO:0000256" key="1">
    <source>
        <dbReference type="ARBA" id="ARBA00005485"/>
    </source>
</evidence>
<dbReference type="InterPro" id="IPR008545">
    <property type="entry name" value="Web"/>
</dbReference>
<feature type="region of interest" description="Disordered" evidence="4">
    <location>
        <begin position="552"/>
        <end position="574"/>
    </location>
</feature>
<evidence type="ECO:0008006" key="7">
    <source>
        <dbReference type="Google" id="ProtNLM"/>
    </source>
</evidence>
<dbReference type="GO" id="GO:0005829">
    <property type="term" value="C:cytosol"/>
    <property type="evidence" value="ECO:0007669"/>
    <property type="project" value="TreeGrafter"/>
</dbReference>
<dbReference type="Pfam" id="PF05701">
    <property type="entry name" value="WEMBL"/>
    <property type="match status" value="1"/>
</dbReference>
<comment type="caution">
    <text evidence="5">The sequence shown here is derived from an EMBL/GenBank/DDBJ whole genome shotgun (WGS) entry which is preliminary data.</text>
</comment>
<gene>
    <name evidence="5" type="ORF">VNO78_22456</name>
</gene>
<feature type="coiled-coil region" evidence="3">
    <location>
        <begin position="464"/>
        <end position="491"/>
    </location>
</feature>
<dbReference type="GO" id="GO:0009903">
    <property type="term" value="P:chloroplast avoidance movement"/>
    <property type="evidence" value="ECO:0007669"/>
    <property type="project" value="TreeGrafter"/>
</dbReference>
<dbReference type="PANTHER" id="PTHR32054:SF33">
    <property type="entry name" value="WEB FAMILY PLANT PROTEIN"/>
    <property type="match status" value="1"/>
</dbReference>
<organism evidence="5 6">
    <name type="scientific">Psophocarpus tetragonolobus</name>
    <name type="common">Winged bean</name>
    <name type="synonym">Dolichos tetragonolobus</name>
    <dbReference type="NCBI Taxonomy" id="3891"/>
    <lineage>
        <taxon>Eukaryota</taxon>
        <taxon>Viridiplantae</taxon>
        <taxon>Streptophyta</taxon>
        <taxon>Embryophyta</taxon>
        <taxon>Tracheophyta</taxon>
        <taxon>Spermatophyta</taxon>
        <taxon>Magnoliopsida</taxon>
        <taxon>eudicotyledons</taxon>
        <taxon>Gunneridae</taxon>
        <taxon>Pentapetalae</taxon>
        <taxon>rosids</taxon>
        <taxon>fabids</taxon>
        <taxon>Fabales</taxon>
        <taxon>Fabaceae</taxon>
        <taxon>Papilionoideae</taxon>
        <taxon>50 kb inversion clade</taxon>
        <taxon>NPAAA clade</taxon>
        <taxon>indigoferoid/millettioid clade</taxon>
        <taxon>Phaseoleae</taxon>
        <taxon>Psophocarpus</taxon>
    </lineage>
</organism>
<evidence type="ECO:0000313" key="6">
    <source>
        <dbReference type="Proteomes" id="UP001386955"/>
    </source>
</evidence>
<reference evidence="5 6" key="1">
    <citation type="submission" date="2024-01" db="EMBL/GenBank/DDBJ databases">
        <title>The genomes of 5 underutilized Papilionoideae crops provide insights into root nodulation and disease resistanc.</title>
        <authorList>
            <person name="Jiang F."/>
        </authorList>
    </citation>
    <scope>NUCLEOTIDE SEQUENCE [LARGE SCALE GENOMIC DNA]</scope>
    <source>
        <strain evidence="5">DUOXIRENSHENG_FW03</strain>
        <tissue evidence="5">Leaves</tissue>
    </source>
</reference>
<evidence type="ECO:0000256" key="3">
    <source>
        <dbReference type="SAM" id="Coils"/>
    </source>
</evidence>
<dbReference type="PANTHER" id="PTHR32054">
    <property type="entry name" value="HEAVY CHAIN, PUTATIVE, EXPRESSED-RELATED-RELATED"/>
    <property type="match status" value="1"/>
</dbReference>
<name>A0AAN9S1W0_PSOTE</name>
<dbReference type="AlphaFoldDB" id="A0AAN9S1W0"/>
<dbReference type="GO" id="GO:0009904">
    <property type="term" value="P:chloroplast accumulation movement"/>
    <property type="evidence" value="ECO:0007669"/>
    <property type="project" value="TreeGrafter"/>
</dbReference>
<keyword evidence="6" id="KW-1185">Reference proteome</keyword>
<accession>A0AAN9S1W0</accession>
<evidence type="ECO:0000256" key="4">
    <source>
        <dbReference type="SAM" id="MobiDB-lite"/>
    </source>
</evidence>
<sequence length="574" mass="64526">MNGLKKLNSPRGEVGEIDTRAPFQSVKAAVSLFGEVAITRDRFSVKRRSSENVFEKETQLILAQKELNKIKKQVDNAEAIKAKALSELENAKEILQNLTTKLANVRESKQSAMEAAEIVRNQSRRFEKTLSLKAVGYEAWRQELDHARKEYSTTITELDSSKQELTKIRQDFDAVLETKLAALQAAGEAQRSAKLNSERISELSNEIATMKASTEQMKLASEQSPEESEAQFIGYYKTATEEAQKNLESLKNEYDPELMQSLDAKLAETSAEIEALQEQIKKLHASKMDSVRLLTSELKEATKTLEEIAEEKNSLRKLVFSLRTELKQVKKEQDEVKEKEHAAEALAAKLTGELRGSMGEARPAVGTMEDLEADIFYVQNAEIRKLQLETESARREAEEMRSKAHELKREAEKSRALAEEAEEKLELVLVEAKEAKAAEQRAVKEIKILSEVGRSPHSKFSGKIKMSNEELEALKGKAKDCEDLVEKKEAIVMAELQEIYARKNEVDRKVEINLKAIEETKAAEETALWSAEMADSAKVAIESELSRCRQQQKMVPDAASQKLEHSATPISLTI</sequence>
<evidence type="ECO:0000256" key="2">
    <source>
        <dbReference type="ARBA" id="ARBA00023054"/>
    </source>
</evidence>
<keyword evidence="2 3" id="KW-0175">Coiled coil</keyword>
<feature type="coiled-coil region" evidence="3">
    <location>
        <begin position="378"/>
        <end position="438"/>
    </location>
</feature>